<gene>
    <name evidence="2" type="ORF">Dsi01nite_056940</name>
</gene>
<reference evidence="2" key="1">
    <citation type="submission" date="2021-01" db="EMBL/GenBank/DDBJ databases">
        <title>Whole genome shotgun sequence of Dactylosporangium siamense NBRC 106093.</title>
        <authorList>
            <person name="Komaki H."/>
            <person name="Tamura T."/>
        </authorList>
    </citation>
    <scope>NUCLEOTIDE SEQUENCE</scope>
    <source>
        <strain evidence="2">NBRC 106093</strain>
    </source>
</reference>
<accession>A0A919UEH7</accession>
<proteinExistence type="predicted"/>
<comment type="caution">
    <text evidence="2">The sequence shown here is derived from an EMBL/GenBank/DDBJ whole genome shotgun (WGS) entry which is preliminary data.</text>
</comment>
<feature type="transmembrane region" description="Helical" evidence="1">
    <location>
        <begin position="55"/>
        <end position="71"/>
    </location>
</feature>
<sequence length="113" mass="12186">MGRFAGGNGEARVSDVSDLMFALMSGGGLLALSIGAFGVLDAYHKRGIGEKRVDWLIALYAAGVVMNIVAYVMLDRWYIAAPLALMLVPAERALEKRGTFKRRAVKVDAITGR</sequence>
<evidence type="ECO:0000313" key="3">
    <source>
        <dbReference type="Proteomes" id="UP000660611"/>
    </source>
</evidence>
<evidence type="ECO:0000256" key="1">
    <source>
        <dbReference type="SAM" id="Phobius"/>
    </source>
</evidence>
<keyword evidence="3" id="KW-1185">Reference proteome</keyword>
<name>A0A919UEH7_9ACTN</name>
<keyword evidence="1" id="KW-1133">Transmembrane helix</keyword>
<keyword evidence="1" id="KW-0472">Membrane</keyword>
<dbReference type="Proteomes" id="UP000660611">
    <property type="component" value="Unassembled WGS sequence"/>
</dbReference>
<feature type="transmembrane region" description="Helical" evidence="1">
    <location>
        <begin position="20"/>
        <end position="43"/>
    </location>
</feature>
<keyword evidence="1" id="KW-0812">Transmembrane</keyword>
<dbReference type="AlphaFoldDB" id="A0A919UEH7"/>
<protein>
    <submittedName>
        <fullName evidence="2">Uncharacterized protein</fullName>
    </submittedName>
</protein>
<organism evidence="2 3">
    <name type="scientific">Dactylosporangium siamense</name>
    <dbReference type="NCBI Taxonomy" id="685454"/>
    <lineage>
        <taxon>Bacteria</taxon>
        <taxon>Bacillati</taxon>
        <taxon>Actinomycetota</taxon>
        <taxon>Actinomycetes</taxon>
        <taxon>Micromonosporales</taxon>
        <taxon>Micromonosporaceae</taxon>
        <taxon>Dactylosporangium</taxon>
    </lineage>
</organism>
<evidence type="ECO:0000313" key="2">
    <source>
        <dbReference type="EMBL" id="GIG47653.1"/>
    </source>
</evidence>
<dbReference type="EMBL" id="BONQ01000084">
    <property type="protein sequence ID" value="GIG47653.1"/>
    <property type="molecule type" value="Genomic_DNA"/>
</dbReference>